<dbReference type="PANTHER" id="PTHR48048:SF81">
    <property type="entry name" value="GLYCOSYLTRANSFERASE"/>
    <property type="match status" value="1"/>
</dbReference>
<sequence length="261" mass="29492">MMNKFHVVFISTPGSLGNLVPTVEFARHLTNHDRRFFATVLMIDMIQRPIITAYVESCRQSTATNINFINLPPTVDPPSPNEYQGFFGYMSLLVANHKHSVKHALANLIMSDSRVAGLFVDMFCTSMIDVANELGISCYLYFASPVSFLGFMLHFPTLDDTQFAMEFVDSDDGMMVPKDSTGSMKELGLGVEIRLDYREGSDDLVSPVELERALRRLMEGSEADEVRRKFQEMKEKSWMALMPNGSSYKSLTSLIEELIRN</sequence>
<dbReference type="AlphaFoldDB" id="A0A1R3KP18"/>
<proteinExistence type="inferred from homology"/>
<dbReference type="InterPro" id="IPR050481">
    <property type="entry name" value="UDP-glycosyltransf_plant"/>
</dbReference>
<dbReference type="SUPFAM" id="SSF53756">
    <property type="entry name" value="UDP-Glycosyltransferase/glycogen phosphorylase"/>
    <property type="match status" value="2"/>
</dbReference>
<dbReference type="PANTHER" id="PTHR48048">
    <property type="entry name" value="GLYCOSYLTRANSFERASE"/>
    <property type="match status" value="1"/>
</dbReference>
<comment type="caution">
    <text evidence="2">The sequence shown here is derived from an EMBL/GenBank/DDBJ whole genome shotgun (WGS) entry which is preliminary data.</text>
</comment>
<accession>A0A1R3KP18</accession>
<evidence type="ECO:0000313" key="3">
    <source>
        <dbReference type="Proteomes" id="UP000187203"/>
    </source>
</evidence>
<organism evidence="2 3">
    <name type="scientific">Corchorus olitorius</name>
    <dbReference type="NCBI Taxonomy" id="93759"/>
    <lineage>
        <taxon>Eukaryota</taxon>
        <taxon>Viridiplantae</taxon>
        <taxon>Streptophyta</taxon>
        <taxon>Embryophyta</taxon>
        <taxon>Tracheophyta</taxon>
        <taxon>Spermatophyta</taxon>
        <taxon>Magnoliopsida</taxon>
        <taxon>eudicotyledons</taxon>
        <taxon>Gunneridae</taxon>
        <taxon>Pentapetalae</taxon>
        <taxon>rosids</taxon>
        <taxon>malvids</taxon>
        <taxon>Malvales</taxon>
        <taxon>Malvaceae</taxon>
        <taxon>Grewioideae</taxon>
        <taxon>Apeibeae</taxon>
        <taxon>Corchorus</taxon>
    </lineage>
</organism>
<dbReference type="GO" id="GO:0035251">
    <property type="term" value="F:UDP-glucosyltransferase activity"/>
    <property type="evidence" value="ECO:0007669"/>
    <property type="project" value="InterPro"/>
</dbReference>
<gene>
    <name evidence="2" type="ORF">COLO4_06102</name>
</gene>
<dbReference type="EMBL" id="AWUE01012609">
    <property type="protein sequence ID" value="OMP08804.1"/>
    <property type="molecule type" value="Genomic_DNA"/>
</dbReference>
<protein>
    <submittedName>
        <fullName evidence="2">UDP-glucuronosyl/UDP-glucosyltransferase</fullName>
    </submittedName>
</protein>
<dbReference type="Gene3D" id="3.40.50.2000">
    <property type="entry name" value="Glycogen Phosphorylase B"/>
    <property type="match status" value="3"/>
</dbReference>
<evidence type="ECO:0000256" key="1">
    <source>
        <dbReference type="ARBA" id="ARBA00009995"/>
    </source>
</evidence>
<evidence type="ECO:0000313" key="2">
    <source>
        <dbReference type="EMBL" id="OMP08804.1"/>
    </source>
</evidence>
<reference evidence="3" key="1">
    <citation type="submission" date="2013-09" db="EMBL/GenBank/DDBJ databases">
        <title>Corchorus olitorius genome sequencing.</title>
        <authorList>
            <person name="Alam M."/>
            <person name="Haque M.S."/>
            <person name="Islam M.S."/>
            <person name="Emdad E.M."/>
            <person name="Islam M.M."/>
            <person name="Ahmed B."/>
            <person name="Halim A."/>
            <person name="Hossen Q.M.M."/>
            <person name="Hossain M.Z."/>
            <person name="Ahmed R."/>
            <person name="Khan M.M."/>
            <person name="Islam R."/>
            <person name="Rashid M.M."/>
            <person name="Khan S.A."/>
            <person name="Rahman M.S."/>
            <person name="Alam M."/>
            <person name="Yahiya A.S."/>
            <person name="Khan M.S."/>
            <person name="Azam M.S."/>
            <person name="Haque T."/>
            <person name="Lashkar M.Z.H."/>
            <person name="Akhand A.I."/>
            <person name="Morshed G."/>
            <person name="Roy S."/>
            <person name="Uddin K.S."/>
            <person name="Rabeya T."/>
            <person name="Hossain A.S."/>
            <person name="Chowdhury A."/>
            <person name="Snigdha A.R."/>
            <person name="Mortoza M.S."/>
            <person name="Matin S.A."/>
            <person name="Hoque S.M.E."/>
            <person name="Islam M.K."/>
            <person name="Roy D.K."/>
            <person name="Haider R."/>
            <person name="Moosa M.M."/>
            <person name="Elias S.M."/>
            <person name="Hasan A.M."/>
            <person name="Jahan S."/>
            <person name="Shafiuddin M."/>
            <person name="Mahmood N."/>
            <person name="Shommy N.S."/>
        </authorList>
    </citation>
    <scope>NUCLEOTIDE SEQUENCE [LARGE SCALE GENOMIC DNA]</scope>
    <source>
        <strain evidence="3">cv. O-4</strain>
    </source>
</reference>
<dbReference type="Proteomes" id="UP000187203">
    <property type="component" value="Unassembled WGS sequence"/>
</dbReference>
<keyword evidence="3" id="KW-1185">Reference proteome</keyword>
<dbReference type="STRING" id="93759.A0A1R3KP18"/>
<dbReference type="OrthoDB" id="5835829at2759"/>
<name>A0A1R3KP18_9ROSI</name>
<comment type="similarity">
    <text evidence="1">Belongs to the UDP-glycosyltransferase family.</text>
</comment>